<protein>
    <submittedName>
        <fullName evidence="1">Uncharacterized protein</fullName>
    </submittedName>
</protein>
<accession>A0A2N5ZIG0</accession>
<dbReference type="AlphaFoldDB" id="A0A2N5ZIG0"/>
<dbReference type="InterPro" id="IPR014729">
    <property type="entry name" value="Rossmann-like_a/b/a_fold"/>
</dbReference>
<dbReference type="Gene3D" id="3.40.50.620">
    <property type="entry name" value="HUPs"/>
    <property type="match status" value="1"/>
</dbReference>
<proteinExistence type="predicted"/>
<comment type="caution">
    <text evidence="1">The sequence shown here is derived from an EMBL/GenBank/DDBJ whole genome shotgun (WGS) entry which is preliminary data.</text>
</comment>
<reference evidence="1 2" key="1">
    <citation type="submission" date="2017-11" db="EMBL/GenBank/DDBJ databases">
        <title>Genome-resolved metagenomics identifies genetic mobility, metabolic interactions, and unexpected diversity in perchlorate-reducing communities.</title>
        <authorList>
            <person name="Barnum T.P."/>
            <person name="Figueroa I.A."/>
            <person name="Carlstrom C.I."/>
            <person name="Lucas L.N."/>
            <person name="Engelbrektson A.L."/>
            <person name="Coates J.D."/>
        </authorList>
    </citation>
    <scope>NUCLEOTIDE SEQUENCE [LARGE SCALE GENOMIC DNA]</scope>
    <source>
        <strain evidence="1">BM706</strain>
    </source>
</reference>
<gene>
    <name evidence="1" type="ORF">C0601_05170</name>
</gene>
<name>A0A2N5ZIG0_MUIH1</name>
<dbReference type="EMBL" id="PKTG01000064">
    <property type="protein sequence ID" value="PLX18411.1"/>
    <property type="molecule type" value="Genomic_DNA"/>
</dbReference>
<dbReference type="SUPFAM" id="SSF52374">
    <property type="entry name" value="Nucleotidylyl transferase"/>
    <property type="match status" value="1"/>
</dbReference>
<sequence>MLKTFFSSNSDDLMINDLRVAIFNLLFAKNNDGEFMIKVTNKDLSDKLDKIGVKNIFSQNENTYDIVAETTSKLIKRGLLEKKDGNNFYFTPDTKERLTFKDAILGEIIIDPEKFKNTLLIKDNIPTDDFLFIEDCYNNQTTHIIRNEGDRKLIELQHIINHALKRTTPGSALIPPLKKDNTSLSSLLNDGFSGINIFNYIATIGRTEFKMVCSTTRKIEDTFSVSSLANINPEFDKEHLKWMDTNCKEN</sequence>
<evidence type="ECO:0000313" key="2">
    <source>
        <dbReference type="Proteomes" id="UP000234857"/>
    </source>
</evidence>
<evidence type="ECO:0000313" key="1">
    <source>
        <dbReference type="EMBL" id="PLX18411.1"/>
    </source>
</evidence>
<organism evidence="1 2">
    <name type="scientific">Muiribacterium halophilum</name>
    <dbReference type="NCBI Taxonomy" id="2053465"/>
    <lineage>
        <taxon>Bacteria</taxon>
        <taxon>Candidatus Muiribacteriota</taxon>
        <taxon>Candidatus Muiribacteriia</taxon>
        <taxon>Candidatus Muiribacteriales</taxon>
        <taxon>Candidatus Muiribacteriaceae</taxon>
        <taxon>Candidatus Muiribacterium</taxon>
    </lineage>
</organism>
<dbReference type="Proteomes" id="UP000234857">
    <property type="component" value="Unassembled WGS sequence"/>
</dbReference>